<name>A0A1R2CBX3_9CILI</name>
<sequence length="137" mass="15506">MMQKRHGRLITKTSNNISESPHYRLSPLNFIKEFTPEIGIKSVYGISPRPHKKIKAKDLVFAARSQKEGTDIGIIYETGIKASKRFGSHKILPPLKPTLHISNHSPRYLPIIESSSQALTVTFSSREFAKNNIFYSP</sequence>
<organism evidence="1 2">
    <name type="scientific">Stentor coeruleus</name>
    <dbReference type="NCBI Taxonomy" id="5963"/>
    <lineage>
        <taxon>Eukaryota</taxon>
        <taxon>Sar</taxon>
        <taxon>Alveolata</taxon>
        <taxon>Ciliophora</taxon>
        <taxon>Postciliodesmatophora</taxon>
        <taxon>Heterotrichea</taxon>
        <taxon>Heterotrichida</taxon>
        <taxon>Stentoridae</taxon>
        <taxon>Stentor</taxon>
    </lineage>
</organism>
<comment type="caution">
    <text evidence="1">The sequence shown here is derived from an EMBL/GenBank/DDBJ whole genome shotgun (WGS) entry which is preliminary data.</text>
</comment>
<reference evidence="1 2" key="1">
    <citation type="submission" date="2016-11" db="EMBL/GenBank/DDBJ databases">
        <title>The macronuclear genome of Stentor coeruleus: a giant cell with tiny introns.</title>
        <authorList>
            <person name="Slabodnick M."/>
            <person name="Ruby J.G."/>
            <person name="Reiff S.B."/>
            <person name="Swart E.C."/>
            <person name="Gosai S."/>
            <person name="Prabakaran S."/>
            <person name="Witkowska E."/>
            <person name="Larue G.E."/>
            <person name="Fisher S."/>
            <person name="Freeman R.M."/>
            <person name="Gunawardena J."/>
            <person name="Chu W."/>
            <person name="Stover N.A."/>
            <person name="Gregory B.D."/>
            <person name="Nowacki M."/>
            <person name="Derisi J."/>
            <person name="Roy S.W."/>
            <person name="Marshall W.F."/>
            <person name="Sood P."/>
        </authorList>
    </citation>
    <scope>NUCLEOTIDE SEQUENCE [LARGE SCALE GENOMIC DNA]</scope>
    <source>
        <strain evidence="1">WM001</strain>
    </source>
</reference>
<dbReference type="EMBL" id="MPUH01000204">
    <property type="protein sequence ID" value="OMJ86482.1"/>
    <property type="molecule type" value="Genomic_DNA"/>
</dbReference>
<accession>A0A1R2CBX3</accession>
<dbReference type="AlphaFoldDB" id="A0A1R2CBX3"/>
<gene>
    <name evidence="1" type="ORF">SteCoe_11975</name>
</gene>
<evidence type="ECO:0000313" key="2">
    <source>
        <dbReference type="Proteomes" id="UP000187209"/>
    </source>
</evidence>
<keyword evidence="2" id="KW-1185">Reference proteome</keyword>
<protein>
    <submittedName>
        <fullName evidence="1">Uncharacterized protein</fullName>
    </submittedName>
</protein>
<dbReference type="Proteomes" id="UP000187209">
    <property type="component" value="Unassembled WGS sequence"/>
</dbReference>
<evidence type="ECO:0000313" key="1">
    <source>
        <dbReference type="EMBL" id="OMJ86482.1"/>
    </source>
</evidence>
<proteinExistence type="predicted"/>